<comment type="caution">
    <text evidence="2">The sequence shown here is derived from an EMBL/GenBank/DDBJ whole genome shotgun (WGS) entry which is preliminary data.</text>
</comment>
<dbReference type="RefSeq" id="WP_435053429.1">
    <property type="nucleotide sequence ID" value="NZ_BSSA01000035.1"/>
</dbReference>
<dbReference type="EMBL" id="BSSA01000035">
    <property type="protein sequence ID" value="GLW74470.1"/>
    <property type="molecule type" value="Genomic_DNA"/>
</dbReference>
<name>A0A9W6QDJ5_9ACTN</name>
<feature type="region of interest" description="Disordered" evidence="1">
    <location>
        <begin position="180"/>
        <end position="203"/>
    </location>
</feature>
<dbReference type="AlphaFoldDB" id="A0A9W6QDJ5"/>
<accession>A0A9W6QDJ5</accession>
<evidence type="ECO:0008006" key="4">
    <source>
        <dbReference type="Google" id="ProtNLM"/>
    </source>
</evidence>
<proteinExistence type="predicted"/>
<organism evidence="2 3">
    <name type="scientific">Kitasatospora phosalacinea</name>
    <dbReference type="NCBI Taxonomy" id="2065"/>
    <lineage>
        <taxon>Bacteria</taxon>
        <taxon>Bacillati</taxon>
        <taxon>Actinomycetota</taxon>
        <taxon>Actinomycetes</taxon>
        <taxon>Kitasatosporales</taxon>
        <taxon>Streptomycetaceae</taxon>
        <taxon>Kitasatospora</taxon>
    </lineage>
</organism>
<evidence type="ECO:0000256" key="1">
    <source>
        <dbReference type="SAM" id="MobiDB-lite"/>
    </source>
</evidence>
<sequence length="203" mass="22623">MTIPSSRNTGDDTALLDPRSPRTKVRVRRMVCPVLGCPRQTFREQVPGLIERYQRHTRRLADQVGEIVKELAGRVGARLSRVLACTISRSTGLRLLMRQVVPPLHVPRVLGVDDFALNTLKRCARMKEPTGQKNAPRHKPTLVGPYRDRLRRRRAPVCARLPASTRASCSAAYSVQKGQRLSRNGAGSWQTASVAAQNAWSEP</sequence>
<gene>
    <name evidence="2" type="ORF">Kpho02_67680</name>
</gene>
<evidence type="ECO:0000313" key="3">
    <source>
        <dbReference type="Proteomes" id="UP001165041"/>
    </source>
</evidence>
<feature type="region of interest" description="Disordered" evidence="1">
    <location>
        <begin position="1"/>
        <end position="20"/>
    </location>
</feature>
<dbReference type="PANTHER" id="PTHR33498:SF1">
    <property type="entry name" value="TRANSPOSASE FOR INSERTION SEQUENCE ELEMENT IS1557"/>
    <property type="match status" value="1"/>
</dbReference>
<evidence type="ECO:0000313" key="2">
    <source>
        <dbReference type="EMBL" id="GLW74470.1"/>
    </source>
</evidence>
<dbReference type="PANTHER" id="PTHR33498">
    <property type="entry name" value="TRANSPOSASE FOR INSERTION SEQUENCE ELEMENT IS1557"/>
    <property type="match status" value="1"/>
</dbReference>
<dbReference type="InterPro" id="IPR047951">
    <property type="entry name" value="Transpos_ISL3"/>
</dbReference>
<reference evidence="2" key="1">
    <citation type="submission" date="2023-02" db="EMBL/GenBank/DDBJ databases">
        <title>Kitasatospora phosalacinea NBRC 14627.</title>
        <authorList>
            <person name="Ichikawa N."/>
            <person name="Sato H."/>
            <person name="Tonouchi N."/>
        </authorList>
    </citation>
    <scope>NUCLEOTIDE SEQUENCE</scope>
    <source>
        <strain evidence="2">NBRC 14627</strain>
    </source>
</reference>
<dbReference type="Proteomes" id="UP001165041">
    <property type="component" value="Unassembled WGS sequence"/>
</dbReference>
<protein>
    <recommendedName>
        <fullName evidence="4">Transposase IS204/IS1001/IS1096/IS1165 DDE domain-containing protein</fullName>
    </recommendedName>
</protein>